<feature type="compositionally biased region" description="Basic and acidic residues" evidence="1">
    <location>
        <begin position="1"/>
        <end position="11"/>
    </location>
</feature>
<evidence type="ECO:0000256" key="1">
    <source>
        <dbReference type="SAM" id="MobiDB-lite"/>
    </source>
</evidence>
<organism evidence="2">
    <name type="scientific">uncultured virus</name>
    <dbReference type="NCBI Taxonomy" id="340016"/>
    <lineage>
        <taxon>Viruses</taxon>
        <taxon>environmental samples</taxon>
    </lineage>
</organism>
<reference evidence="2" key="2">
    <citation type="journal article" date="2017" name="Nat. Commun.">
        <title>Single-virus genomics reveals hidden cosmopolitan and abundant viruses.</title>
        <authorList>
            <person name="Martinez-Hernandez F."/>
            <person name="Fornas O."/>
            <person name="Lluesma Gomez M."/>
            <person name="Bolduc B."/>
            <person name="de la Cruz Pena M.J."/>
            <person name="Martinez J.M."/>
            <person name="Anton J."/>
            <person name="Gasol J.M."/>
            <person name="Rosselli R."/>
            <person name="Rodriguez-Valera F."/>
            <person name="Sullivan M.B."/>
            <person name="Acinas S.G."/>
            <person name="Martinez-Garcia M."/>
        </authorList>
    </citation>
    <scope>NUCLEOTIDE SEQUENCE</scope>
</reference>
<sequence>MADRKRIDPRRPIPSSGYDRLRDNLSSGFAEGFPVKGFPNPDNRSSINKGRITTRKDDNVQDVSIGLQDHDEAIMYYFNNVIKPSVIINGNRTNVPIIYGSPERWKGVQKDGYFRDKEGKLQTPIIMFKRDSVEKRRDLGNKLDANSPQLYYTFQEKYSKRNQYDNFNVLQNIIPQKEFHTVVIPDYVTLQYSCIIWTDYIAQMNKLIEMINYSSDSYWGDKEKFKFNARIDTYSNTTEVAQGENRVVKTNFGLTIQGYLIPDSLNKDLVKKPQKFFSKSRVVFNNELIVEPTGQPLTREQVRKAPVTTNINQIGTGVGYQILGESNQIA</sequence>
<evidence type="ECO:0000313" key="2">
    <source>
        <dbReference type="EMBL" id="ASF00032.1"/>
    </source>
</evidence>
<reference evidence="2" key="1">
    <citation type="submission" date="2016-10" db="EMBL/GenBank/DDBJ databases">
        <authorList>
            <person name="Varghese N."/>
        </authorList>
    </citation>
    <scope>NUCLEOTIDE SEQUENCE</scope>
</reference>
<dbReference type="EMBL" id="KY052811">
    <property type="protein sequence ID" value="ASF00032.1"/>
    <property type="molecule type" value="Genomic_DNA"/>
</dbReference>
<accession>A0A218ML65</accession>
<name>A0A218ML65_9VIRU</name>
<feature type="region of interest" description="Disordered" evidence="1">
    <location>
        <begin position="1"/>
        <end position="21"/>
    </location>
</feature>
<proteinExistence type="predicted"/>
<protein>
    <submittedName>
        <fullName evidence="2">Uncharacterized protein</fullName>
    </submittedName>
</protein>